<name>A0A5M3WA24_9ACTN</name>
<dbReference type="InterPro" id="IPR017517">
    <property type="entry name" value="Maleyloyr_isom"/>
</dbReference>
<dbReference type="InterPro" id="IPR034660">
    <property type="entry name" value="DinB/YfiT-like"/>
</dbReference>
<dbReference type="AlphaFoldDB" id="A0A5M3WA24"/>
<protein>
    <recommendedName>
        <fullName evidence="1">Mycothiol-dependent maleylpyruvate isomerase metal-binding domain-containing protein</fullName>
    </recommendedName>
</protein>
<dbReference type="SUPFAM" id="SSF109854">
    <property type="entry name" value="DinB/YfiT-like putative metalloenzymes"/>
    <property type="match status" value="1"/>
</dbReference>
<gene>
    <name evidence="2" type="ORF">Acor_79860</name>
</gene>
<dbReference type="RefSeq" id="WP_155341870.1">
    <property type="nucleotide sequence ID" value="NZ_BAAABN010000097.1"/>
</dbReference>
<evidence type="ECO:0000313" key="2">
    <source>
        <dbReference type="EMBL" id="GES05917.1"/>
    </source>
</evidence>
<evidence type="ECO:0000313" key="3">
    <source>
        <dbReference type="Proteomes" id="UP000334990"/>
    </source>
</evidence>
<dbReference type="GO" id="GO:0046872">
    <property type="term" value="F:metal ion binding"/>
    <property type="evidence" value="ECO:0007669"/>
    <property type="project" value="InterPro"/>
</dbReference>
<dbReference type="NCBIfam" id="TIGR03083">
    <property type="entry name" value="maleylpyruvate isomerase family mycothiol-dependent enzyme"/>
    <property type="match status" value="1"/>
</dbReference>
<dbReference type="Gene3D" id="1.20.120.450">
    <property type="entry name" value="dinb family like domain"/>
    <property type="match status" value="1"/>
</dbReference>
<accession>A0A5M3WA24</accession>
<dbReference type="EMBL" id="BLAD01000118">
    <property type="protein sequence ID" value="GES05917.1"/>
    <property type="molecule type" value="Genomic_DNA"/>
</dbReference>
<dbReference type="Pfam" id="PF11716">
    <property type="entry name" value="MDMPI_N"/>
    <property type="match status" value="1"/>
</dbReference>
<dbReference type="Proteomes" id="UP000334990">
    <property type="component" value="Unassembled WGS sequence"/>
</dbReference>
<sequence length="264" mass="28833">MTDLADRTIKALRSELDELAKLVRGFTADDLARQSGAEEWDISQVLSHLGSSSEINLAALDAAVHGTAGPDMEFIRGVWARWDAMSREERAEGFAGTNETLVRRFEDLDSQAREDLRVQFWWPSDPADVATFTGMRLSELAHHSWDVKVALDPGAALDQETVELLLGRVDAMVGFLGKPAGLNGRQATVAVRLTSPERSLGLDIRDAVTIVDVPSAPDAVLTAPAEWWLRLVSGRHAPEHTPASVELTGDAVTLDDLRRVFPGF</sequence>
<comment type="caution">
    <text evidence="2">The sequence shown here is derived from an EMBL/GenBank/DDBJ whole genome shotgun (WGS) entry which is preliminary data.</text>
</comment>
<dbReference type="OrthoDB" id="3213691at2"/>
<keyword evidence="3" id="KW-1185">Reference proteome</keyword>
<evidence type="ECO:0000259" key="1">
    <source>
        <dbReference type="Pfam" id="PF11716"/>
    </source>
</evidence>
<proteinExistence type="predicted"/>
<feature type="domain" description="Mycothiol-dependent maleylpyruvate isomerase metal-binding" evidence="1">
    <location>
        <begin position="12"/>
        <end position="147"/>
    </location>
</feature>
<dbReference type="InterPro" id="IPR024344">
    <property type="entry name" value="MDMPI_metal-binding"/>
</dbReference>
<reference evidence="2 3" key="1">
    <citation type="submission" date="2019-10" db="EMBL/GenBank/DDBJ databases">
        <title>Whole genome shotgun sequence of Acrocarpospora corrugata NBRC 13972.</title>
        <authorList>
            <person name="Ichikawa N."/>
            <person name="Kimura A."/>
            <person name="Kitahashi Y."/>
            <person name="Komaki H."/>
            <person name="Oguchi A."/>
        </authorList>
    </citation>
    <scope>NUCLEOTIDE SEQUENCE [LARGE SCALE GENOMIC DNA]</scope>
    <source>
        <strain evidence="2 3">NBRC 13972</strain>
    </source>
</reference>
<organism evidence="2 3">
    <name type="scientific">Acrocarpospora corrugata</name>
    <dbReference type="NCBI Taxonomy" id="35763"/>
    <lineage>
        <taxon>Bacteria</taxon>
        <taxon>Bacillati</taxon>
        <taxon>Actinomycetota</taxon>
        <taxon>Actinomycetes</taxon>
        <taxon>Streptosporangiales</taxon>
        <taxon>Streptosporangiaceae</taxon>
        <taxon>Acrocarpospora</taxon>
    </lineage>
</organism>